<evidence type="ECO:0000313" key="2">
    <source>
        <dbReference type="Proteomes" id="UP001500751"/>
    </source>
</evidence>
<accession>A0ABP5H9B0</accession>
<dbReference type="Proteomes" id="UP001500751">
    <property type="component" value="Unassembled WGS sequence"/>
</dbReference>
<keyword evidence="2" id="KW-1185">Reference proteome</keyword>
<dbReference type="RefSeq" id="WP_344672087.1">
    <property type="nucleotide sequence ID" value="NZ_BAAAQN010000106.1"/>
</dbReference>
<organism evidence="1 2">
    <name type="scientific">Catenulispora yoronensis</name>
    <dbReference type="NCBI Taxonomy" id="450799"/>
    <lineage>
        <taxon>Bacteria</taxon>
        <taxon>Bacillati</taxon>
        <taxon>Actinomycetota</taxon>
        <taxon>Actinomycetes</taxon>
        <taxon>Catenulisporales</taxon>
        <taxon>Catenulisporaceae</taxon>
        <taxon>Catenulispora</taxon>
    </lineage>
</organism>
<comment type="caution">
    <text evidence="1">The sequence shown here is derived from an EMBL/GenBank/DDBJ whole genome shotgun (WGS) entry which is preliminary data.</text>
</comment>
<reference evidence="2" key="1">
    <citation type="journal article" date="2019" name="Int. J. Syst. Evol. Microbiol.">
        <title>The Global Catalogue of Microorganisms (GCM) 10K type strain sequencing project: providing services to taxonomists for standard genome sequencing and annotation.</title>
        <authorList>
            <consortium name="The Broad Institute Genomics Platform"/>
            <consortium name="The Broad Institute Genome Sequencing Center for Infectious Disease"/>
            <person name="Wu L."/>
            <person name="Ma J."/>
        </authorList>
    </citation>
    <scope>NUCLEOTIDE SEQUENCE [LARGE SCALE GENOMIC DNA]</scope>
    <source>
        <strain evidence="2">JCM 16014</strain>
    </source>
</reference>
<dbReference type="EMBL" id="BAAAQN010000106">
    <property type="protein sequence ID" value="GAA2065889.1"/>
    <property type="molecule type" value="Genomic_DNA"/>
</dbReference>
<gene>
    <name evidence="1" type="ORF">GCM10009839_91930</name>
</gene>
<proteinExistence type="predicted"/>
<sequence>MRIPAGHQPERASGSIVAVNWPTGIQLYRDFGGELPPVYRARLAGWLEGWVFRQGKRVEGMTAAYLLLQMGAAGTHDGRGGDHLPFPVIGVGYGSDPVAPDDSEEVELSVLVAETVTLLLAGQLTEVHEGQDLPW</sequence>
<name>A0ABP5H9B0_9ACTN</name>
<evidence type="ECO:0000313" key="1">
    <source>
        <dbReference type="EMBL" id="GAA2065889.1"/>
    </source>
</evidence>
<protein>
    <submittedName>
        <fullName evidence="1">Uncharacterized protein</fullName>
    </submittedName>
</protein>